<dbReference type="InterPro" id="IPR055355">
    <property type="entry name" value="ZP-C"/>
</dbReference>
<feature type="domain" description="Apple" evidence="1">
    <location>
        <begin position="20"/>
        <end position="115"/>
    </location>
</feature>
<dbReference type="AlphaFoldDB" id="A0A2A2LFJ4"/>
<dbReference type="PROSITE" id="PS50948">
    <property type="entry name" value="PAN"/>
    <property type="match status" value="2"/>
</dbReference>
<dbReference type="InterPro" id="IPR001507">
    <property type="entry name" value="ZP_dom"/>
</dbReference>
<dbReference type="STRING" id="2018661.A0A2A2LFJ4"/>
<dbReference type="CDD" id="cd01099">
    <property type="entry name" value="PAN_AP_HGF"/>
    <property type="match status" value="1"/>
</dbReference>
<comment type="caution">
    <text evidence="3">The sequence shown here is derived from an EMBL/GenBank/DDBJ whole genome shotgun (WGS) entry which is preliminary data.</text>
</comment>
<keyword evidence="4" id="KW-1185">Reference proteome</keyword>
<dbReference type="InterPro" id="IPR003609">
    <property type="entry name" value="Pan_app"/>
</dbReference>
<dbReference type="OrthoDB" id="5825797at2759"/>
<evidence type="ECO:0000259" key="2">
    <source>
        <dbReference type="PROSITE" id="PS51034"/>
    </source>
</evidence>
<dbReference type="Pfam" id="PF00100">
    <property type="entry name" value="Zona_pellucida"/>
    <property type="match status" value="1"/>
</dbReference>
<reference evidence="3 4" key="1">
    <citation type="journal article" date="2017" name="Curr. Biol.">
        <title>Genome architecture and evolution of a unichromosomal asexual nematode.</title>
        <authorList>
            <person name="Fradin H."/>
            <person name="Zegar C."/>
            <person name="Gutwein M."/>
            <person name="Lucas J."/>
            <person name="Kovtun M."/>
            <person name="Corcoran D."/>
            <person name="Baugh L.R."/>
            <person name="Kiontke K."/>
            <person name="Gunsalus K."/>
            <person name="Fitch D.H."/>
            <person name="Piano F."/>
        </authorList>
    </citation>
    <scope>NUCLEOTIDE SEQUENCE [LARGE SCALE GENOMIC DNA]</scope>
    <source>
        <strain evidence="3">PF1309</strain>
    </source>
</reference>
<dbReference type="PANTHER" id="PTHR47327">
    <property type="entry name" value="FI18240P1-RELATED"/>
    <property type="match status" value="1"/>
</dbReference>
<dbReference type="Gene3D" id="3.50.4.10">
    <property type="entry name" value="Hepatocyte Growth Factor"/>
    <property type="match status" value="1"/>
</dbReference>
<dbReference type="PROSITE" id="PS51034">
    <property type="entry name" value="ZP_2"/>
    <property type="match status" value="1"/>
</dbReference>
<accession>A0A2A2LFJ4</accession>
<evidence type="ECO:0000259" key="1">
    <source>
        <dbReference type="PROSITE" id="PS50948"/>
    </source>
</evidence>
<proteinExistence type="predicted"/>
<evidence type="ECO:0000313" key="4">
    <source>
        <dbReference type="Proteomes" id="UP000218231"/>
    </source>
</evidence>
<evidence type="ECO:0008006" key="5">
    <source>
        <dbReference type="Google" id="ProtNLM"/>
    </source>
</evidence>
<dbReference type="EMBL" id="LIAE01006812">
    <property type="protein sequence ID" value="PAV84905.1"/>
    <property type="molecule type" value="Genomic_DNA"/>
</dbReference>
<feature type="domain" description="Apple" evidence="1">
    <location>
        <begin position="263"/>
        <end position="345"/>
    </location>
</feature>
<dbReference type="InterPro" id="IPR052774">
    <property type="entry name" value="Celegans_DevNeuronal_Protein"/>
</dbReference>
<dbReference type="Proteomes" id="UP000218231">
    <property type="component" value="Unassembled WGS sequence"/>
</dbReference>
<dbReference type="PANTHER" id="PTHR47327:SF1">
    <property type="entry name" value="RE15579P"/>
    <property type="match status" value="1"/>
</dbReference>
<dbReference type="SMART" id="SM00473">
    <property type="entry name" value="PAN_AP"/>
    <property type="match status" value="3"/>
</dbReference>
<protein>
    <recommendedName>
        <fullName evidence="5">ZP domain-containing protein</fullName>
    </recommendedName>
</protein>
<organism evidence="3 4">
    <name type="scientific">Diploscapter pachys</name>
    <dbReference type="NCBI Taxonomy" id="2018661"/>
    <lineage>
        <taxon>Eukaryota</taxon>
        <taxon>Metazoa</taxon>
        <taxon>Ecdysozoa</taxon>
        <taxon>Nematoda</taxon>
        <taxon>Chromadorea</taxon>
        <taxon>Rhabditida</taxon>
        <taxon>Rhabditina</taxon>
        <taxon>Rhabditomorpha</taxon>
        <taxon>Rhabditoidea</taxon>
        <taxon>Rhabditidae</taxon>
        <taxon>Diploscapter</taxon>
    </lineage>
</organism>
<sequence length="605" mass="68336">MISKSEKQYLPRVRIFSDACFSVDLADYYGKIRIQRAITVTEYSNATIQMKTEMILQTKNKIDCLAKCVDEVSYCRSVMFYPATNECLLNSADSSTSQLESEVDGSEVNYFEFHKLKSNDPCTSSFRHTSYEKLKLSGDVKIYNGTDGLRKCLDRCVDCDVVIYNEIYSECFVVQLDSTGQALDFVNEEYHIFTSLCRTPQPVCSPLNSIYIARHSLDLVQKKSCLEGCIAEPSCIYAYSNGTDDCIISSKPRQLTASITRKCSGIEQMPYGVLFEEQEVCRRADSQMQVDDVDLTQCMQLCLTHPTQSCEAISYYSRKRACLLHDNLIAKGDRSLGCSYYTLNIIQLETETRKSERKSRKKALGTKSSKFENGLIPIISESFDDVEIETICMMNSIQVKEDHIYSAIIILKSNMRTDIPVITSEDRMFQIACNYSNQVQTITKSSFIRMGDPHFTELPISGKVEAHKALQMELREKREKLTKSISVGQEVDLVFKSNGLIKGGYLVRECIASNSDGKDNMTLIEMGCPSMSASNFIIRGGIKYDKDGFSIPFRAFRFQNGDDVNISCKVEMCDKKCKKTPPPFALAKRCSWPSIVFSAVLLGFK</sequence>
<dbReference type="Pfam" id="PF00024">
    <property type="entry name" value="PAN_1"/>
    <property type="match status" value="2"/>
</dbReference>
<dbReference type="GO" id="GO:0009653">
    <property type="term" value="P:anatomical structure morphogenesis"/>
    <property type="evidence" value="ECO:0007669"/>
    <property type="project" value="TreeGrafter"/>
</dbReference>
<feature type="domain" description="ZP" evidence="2">
    <location>
        <begin position="337"/>
        <end position="597"/>
    </location>
</feature>
<name>A0A2A2LFJ4_9BILA</name>
<gene>
    <name evidence="3" type="ORF">WR25_21765</name>
</gene>
<dbReference type="SUPFAM" id="SSF57414">
    <property type="entry name" value="Hairpin loop containing domain-like"/>
    <property type="match status" value="1"/>
</dbReference>
<evidence type="ECO:0000313" key="3">
    <source>
        <dbReference type="EMBL" id="PAV84905.1"/>
    </source>
</evidence>